<dbReference type="AlphaFoldDB" id="B2W760"/>
<keyword evidence="8" id="KW-0862">Zinc</keyword>
<dbReference type="InParanoid" id="B2W760"/>
<evidence type="ECO:0000256" key="7">
    <source>
        <dbReference type="ARBA" id="ARBA00022786"/>
    </source>
</evidence>
<dbReference type="GO" id="GO:0016567">
    <property type="term" value="P:protein ubiquitination"/>
    <property type="evidence" value="ECO:0007669"/>
    <property type="project" value="InterPro"/>
</dbReference>
<accession>B2W760</accession>
<evidence type="ECO:0000256" key="3">
    <source>
        <dbReference type="ARBA" id="ARBA00022679"/>
    </source>
</evidence>
<dbReference type="SUPFAM" id="SSF57850">
    <property type="entry name" value="RING/U-box"/>
    <property type="match status" value="1"/>
</dbReference>
<dbReference type="PROSITE" id="PS51873">
    <property type="entry name" value="TRIAD"/>
    <property type="match status" value="1"/>
</dbReference>
<evidence type="ECO:0000259" key="10">
    <source>
        <dbReference type="PROSITE" id="PS51873"/>
    </source>
</evidence>
<evidence type="ECO:0000256" key="4">
    <source>
        <dbReference type="ARBA" id="ARBA00022723"/>
    </source>
</evidence>
<feature type="region of interest" description="Disordered" evidence="9">
    <location>
        <begin position="353"/>
        <end position="403"/>
    </location>
</feature>
<evidence type="ECO:0000256" key="2">
    <source>
        <dbReference type="ARBA" id="ARBA00012251"/>
    </source>
</evidence>
<dbReference type="CDD" id="cd22584">
    <property type="entry name" value="Rcat_RBR_unk"/>
    <property type="match status" value="1"/>
</dbReference>
<dbReference type="InterPro" id="IPR002867">
    <property type="entry name" value="IBR_dom"/>
</dbReference>
<dbReference type="OrthoDB" id="10009520at2759"/>
<dbReference type="GO" id="GO:0008270">
    <property type="term" value="F:zinc ion binding"/>
    <property type="evidence" value="ECO:0007669"/>
    <property type="project" value="UniProtKB-KW"/>
</dbReference>
<evidence type="ECO:0000256" key="5">
    <source>
        <dbReference type="ARBA" id="ARBA00022737"/>
    </source>
</evidence>
<evidence type="ECO:0000313" key="11">
    <source>
        <dbReference type="EMBL" id="EDU48568.1"/>
    </source>
</evidence>
<evidence type="ECO:0000256" key="8">
    <source>
        <dbReference type="ARBA" id="ARBA00022833"/>
    </source>
</evidence>
<feature type="domain" description="RING-type" evidence="10">
    <location>
        <begin position="45"/>
        <end position="259"/>
    </location>
</feature>
<feature type="compositionally biased region" description="Acidic residues" evidence="9">
    <location>
        <begin position="354"/>
        <end position="378"/>
    </location>
</feature>
<dbReference type="EC" id="2.3.2.31" evidence="2"/>
<dbReference type="HOGENOM" id="CLU_785608_0_0_1"/>
<comment type="catalytic activity">
    <reaction evidence="1">
        <text>[E2 ubiquitin-conjugating enzyme]-S-ubiquitinyl-L-cysteine + [acceptor protein]-L-lysine = [E2 ubiquitin-conjugating enzyme]-L-cysteine + [acceptor protein]-N(6)-ubiquitinyl-L-lysine.</text>
        <dbReference type="EC" id="2.3.2.31"/>
    </reaction>
</comment>
<dbReference type="STRING" id="426418.B2W760"/>
<organism evidence="11 12">
    <name type="scientific">Pyrenophora tritici-repentis (strain Pt-1C-BFP)</name>
    <name type="common">Wheat tan spot fungus</name>
    <name type="synonym">Drechslera tritici-repentis</name>
    <dbReference type="NCBI Taxonomy" id="426418"/>
    <lineage>
        <taxon>Eukaryota</taxon>
        <taxon>Fungi</taxon>
        <taxon>Dikarya</taxon>
        <taxon>Ascomycota</taxon>
        <taxon>Pezizomycotina</taxon>
        <taxon>Dothideomycetes</taxon>
        <taxon>Pleosporomycetidae</taxon>
        <taxon>Pleosporales</taxon>
        <taxon>Pleosporineae</taxon>
        <taxon>Pleosporaceae</taxon>
        <taxon>Pyrenophora</taxon>
    </lineage>
</organism>
<dbReference type="Proteomes" id="UP000001471">
    <property type="component" value="Unassembled WGS sequence"/>
</dbReference>
<feature type="compositionally biased region" description="Acidic residues" evidence="9">
    <location>
        <begin position="387"/>
        <end position="403"/>
    </location>
</feature>
<keyword evidence="3" id="KW-0808">Transferase</keyword>
<dbReference type="GO" id="GO:0061630">
    <property type="term" value="F:ubiquitin protein ligase activity"/>
    <property type="evidence" value="ECO:0007669"/>
    <property type="project" value="UniProtKB-EC"/>
</dbReference>
<gene>
    <name evidence="11" type="ORF">PTRG_05648</name>
</gene>
<evidence type="ECO:0000256" key="1">
    <source>
        <dbReference type="ARBA" id="ARBA00001798"/>
    </source>
</evidence>
<keyword evidence="5" id="KW-0677">Repeat</keyword>
<keyword evidence="7" id="KW-0833">Ubl conjugation pathway</keyword>
<dbReference type="InterPro" id="IPR044066">
    <property type="entry name" value="TRIAD_supradom"/>
</dbReference>
<dbReference type="OMA" id="GIENHEC"/>
<reference evidence="12" key="1">
    <citation type="journal article" date="2013" name="G3 (Bethesda)">
        <title>Comparative genomics of a plant-pathogenic fungus, Pyrenophora tritici-repentis, reveals transduplication and the impact of repeat elements on pathogenicity and population divergence.</title>
        <authorList>
            <person name="Manning V.A."/>
            <person name="Pandelova I."/>
            <person name="Dhillon B."/>
            <person name="Wilhelm L.J."/>
            <person name="Goodwin S.B."/>
            <person name="Berlin A.M."/>
            <person name="Figueroa M."/>
            <person name="Freitag M."/>
            <person name="Hane J.K."/>
            <person name="Henrissat B."/>
            <person name="Holman W.H."/>
            <person name="Kodira C.D."/>
            <person name="Martin J."/>
            <person name="Oliver R.P."/>
            <person name="Robbertse B."/>
            <person name="Schackwitz W."/>
            <person name="Schwartz D.C."/>
            <person name="Spatafora J.W."/>
            <person name="Turgeon B.G."/>
            <person name="Yandava C."/>
            <person name="Young S."/>
            <person name="Zhou S."/>
            <person name="Zeng Q."/>
            <person name="Grigoriev I.V."/>
            <person name="Ma L.-J."/>
            <person name="Ciuffetti L.M."/>
        </authorList>
    </citation>
    <scope>NUCLEOTIDE SEQUENCE [LARGE SCALE GENOMIC DNA]</scope>
    <source>
        <strain evidence="12">Pt-1C-BFP</strain>
    </source>
</reference>
<evidence type="ECO:0000256" key="6">
    <source>
        <dbReference type="ARBA" id="ARBA00022771"/>
    </source>
</evidence>
<dbReference type="Gene3D" id="1.20.120.1750">
    <property type="match status" value="1"/>
</dbReference>
<evidence type="ECO:0000313" key="12">
    <source>
        <dbReference type="Proteomes" id="UP000001471"/>
    </source>
</evidence>
<keyword evidence="4" id="KW-0479">Metal-binding</keyword>
<keyword evidence="6" id="KW-0863">Zinc-finger</keyword>
<proteinExistence type="predicted"/>
<evidence type="ECO:0000256" key="9">
    <source>
        <dbReference type="SAM" id="MobiDB-lite"/>
    </source>
</evidence>
<dbReference type="Pfam" id="PF01485">
    <property type="entry name" value="IBR"/>
    <property type="match status" value="1"/>
</dbReference>
<dbReference type="InterPro" id="IPR031127">
    <property type="entry name" value="E3_UB_ligase_RBR"/>
</dbReference>
<protein>
    <recommendedName>
        <fullName evidence="2">RBR-type E3 ubiquitin transferase</fullName>
        <ecNumber evidence="2">2.3.2.31</ecNumber>
    </recommendedName>
</protein>
<dbReference type="EMBL" id="DS231619">
    <property type="protein sequence ID" value="EDU48568.1"/>
    <property type="molecule type" value="Genomic_DNA"/>
</dbReference>
<name>B2W760_PYRTR</name>
<dbReference type="PANTHER" id="PTHR11685">
    <property type="entry name" value="RBR FAMILY RING FINGER AND IBR DOMAIN-CONTAINING"/>
    <property type="match status" value="1"/>
</dbReference>
<sequence>MTALAHPSTAFIYLISTIRDRHRRTLPSIFDPACQSTLHTALISQRAFESVCTKFFKESEVDLLLSVPCGRHWICSDDVASFFEHATNNESLFPPKCCGQILLLEDYEDHVPFDVAWAYQKKEQGEYAILAKFRVYCGHPPCATFLHPTSHLQDPETKTAYAICEAEGCGKLTCTKCRALIQDGIENHECQKDEEAKRFKQAAAENGYQECTGCGATVELSEACNHITCGCGQSFCYVCGRDWEDYHACPIYGPPIFDEEGYNQDGFHRDTGLNRAGLNRRQDITRARAEHWGDGGDDETNDEQAEWEVLQHLNEETRHMLELLPPHVREEVLDQFRIELFETQGILFDQFQGENDEDAEVEDDEAEHENDEDSEGGESDIGSIPEDQTDEEEEEAMELEAAP</sequence>
<dbReference type="eggNOG" id="KOG1812">
    <property type="taxonomic scope" value="Eukaryota"/>
</dbReference>